<dbReference type="Proteomes" id="UP001056255">
    <property type="component" value="Chromosome I"/>
</dbReference>
<dbReference type="InterPro" id="IPR005135">
    <property type="entry name" value="Endo/exonuclease/phosphatase"/>
</dbReference>
<dbReference type="InterPro" id="IPR036691">
    <property type="entry name" value="Endo/exonu/phosph_ase_sf"/>
</dbReference>
<keyword evidence="1 3" id="KW-0732">Signal</keyword>
<accession>A0ABY4WVG0</accession>
<evidence type="ECO:0000256" key="3">
    <source>
        <dbReference type="SAM" id="SignalP"/>
    </source>
</evidence>
<feature type="signal peptide" evidence="3">
    <location>
        <begin position="1"/>
        <end position="18"/>
    </location>
</feature>
<dbReference type="RefSeq" id="WP_251876469.1">
    <property type="nucleotide sequence ID" value="NZ_CP082275.1"/>
</dbReference>
<dbReference type="PANTHER" id="PTHR16320:SF23">
    <property type="entry name" value="SPHINGOMYELINASE C 1"/>
    <property type="match status" value="1"/>
</dbReference>
<evidence type="ECO:0000313" key="5">
    <source>
        <dbReference type="EMBL" id="USH01920.1"/>
    </source>
</evidence>
<dbReference type="PANTHER" id="PTHR16320">
    <property type="entry name" value="SPHINGOMYELINASE FAMILY MEMBER"/>
    <property type="match status" value="1"/>
</dbReference>
<keyword evidence="6" id="KW-1185">Reference proteome</keyword>
<evidence type="ECO:0000259" key="4">
    <source>
        <dbReference type="Pfam" id="PF03372"/>
    </source>
</evidence>
<dbReference type="CDD" id="cd09078">
    <property type="entry name" value="nSMase"/>
    <property type="match status" value="1"/>
</dbReference>
<gene>
    <name evidence="5" type="ORF">K6Q96_13750</name>
</gene>
<proteinExistence type="predicted"/>
<sequence>MKKWALLLSFLTTTNVLAGSDVYLTNNSSQTLTINIDHSGSDLLEHGDEWFQHTQTLGPWETQPVLTFNRWEGVKAGKEYRFTTVVTNESGQQSMLHQVMKGHWSHSSISYGVSADDVPLHMKNDRNIHRFHTSLFLDRPTELAMKSVATARYDDLYYTITPEKIDEPEAPSEDTLKVMTYNIWALPLIASHIGDRFNIIPEYVKGYDVVALQEVFANGRGSFLRKLAAEYPYQTRMLSQNSSNIYDGGVIIVSRYPIVNETQFVFPDCSGTDCFADKGVNYAEIIKGGKAYHVFATHTASFDTDTAREYRQRQFQQIRALANSLDISANDTVIYSGDFNVNKLKFPGDYQQMIENLAAIEPTYSGYTESTFDPRINNFAGEALSGGEHIEYLDYVMISREYGSTTATNDNRVDVPRTTDARLWKHWNLSDHFPVTAVIQQ</sequence>
<dbReference type="InterPro" id="IPR038772">
    <property type="entry name" value="Sph/SMPD2-like"/>
</dbReference>
<feature type="chain" id="PRO_5046250247" evidence="3">
    <location>
        <begin position="19"/>
        <end position="441"/>
    </location>
</feature>
<evidence type="ECO:0000256" key="1">
    <source>
        <dbReference type="ARBA" id="ARBA00022729"/>
    </source>
</evidence>
<feature type="domain" description="Endonuclease/exonuclease/phosphatase" evidence="4">
    <location>
        <begin position="179"/>
        <end position="432"/>
    </location>
</feature>
<protein>
    <submittedName>
        <fullName evidence="5">Sphingomyelin phosphodiesterase</fullName>
    </submittedName>
</protein>
<dbReference type="InterPro" id="IPR017766">
    <property type="entry name" value="Sphingomyelinase/PLipase_C"/>
</dbReference>
<keyword evidence="2" id="KW-0378">Hydrolase</keyword>
<dbReference type="Gene3D" id="3.60.10.10">
    <property type="entry name" value="Endonuclease/exonuclease/phosphatase"/>
    <property type="match status" value="1"/>
</dbReference>
<name>A0ABY4WVG0_9GAMM</name>
<dbReference type="EMBL" id="CP082275">
    <property type="protein sequence ID" value="USH01920.1"/>
    <property type="molecule type" value="Genomic_DNA"/>
</dbReference>
<organism evidence="5 6">
    <name type="scientific">Grimontia kaedaensis</name>
    <dbReference type="NCBI Taxonomy" id="2872157"/>
    <lineage>
        <taxon>Bacteria</taxon>
        <taxon>Pseudomonadati</taxon>
        <taxon>Pseudomonadota</taxon>
        <taxon>Gammaproteobacteria</taxon>
        <taxon>Vibrionales</taxon>
        <taxon>Vibrionaceae</taxon>
        <taxon>Grimontia</taxon>
    </lineage>
</organism>
<dbReference type="SUPFAM" id="SSF56219">
    <property type="entry name" value="DNase I-like"/>
    <property type="match status" value="1"/>
</dbReference>
<reference evidence="5" key="1">
    <citation type="submission" date="2021-08" db="EMBL/GenBank/DDBJ databases">
        <authorList>
            <person name="Sakaguchi M."/>
            <person name="Kikuchi T."/>
            <person name="Urbanczyk H."/>
        </authorList>
    </citation>
    <scope>NUCLEOTIDE SEQUENCE</scope>
    <source>
        <strain evidence="5">020920N</strain>
    </source>
</reference>
<dbReference type="Pfam" id="PF03372">
    <property type="entry name" value="Exo_endo_phos"/>
    <property type="match status" value="1"/>
</dbReference>
<evidence type="ECO:0000313" key="6">
    <source>
        <dbReference type="Proteomes" id="UP001056255"/>
    </source>
</evidence>
<evidence type="ECO:0000256" key="2">
    <source>
        <dbReference type="ARBA" id="ARBA00022801"/>
    </source>
</evidence>